<dbReference type="Proteomes" id="UP000246036">
    <property type="component" value="Chromosome"/>
</dbReference>
<keyword evidence="2" id="KW-0479">Metal-binding</keyword>
<dbReference type="GO" id="GO:0008270">
    <property type="term" value="F:zinc ion binding"/>
    <property type="evidence" value="ECO:0007669"/>
    <property type="project" value="InterPro"/>
</dbReference>
<dbReference type="InterPro" id="IPR000771">
    <property type="entry name" value="FBA_II"/>
</dbReference>
<reference evidence="3 6" key="2">
    <citation type="submission" date="2018-05" db="EMBL/GenBank/DDBJ databases">
        <title>Reference genomes for bee gut microbiota database.</title>
        <authorList>
            <person name="Ellegaard K.M."/>
        </authorList>
    </citation>
    <scope>NUCLEOTIDE SEQUENCE [LARGE SCALE GENOMIC DNA]</scope>
    <source>
        <strain evidence="3 6">ESL0186</strain>
    </source>
</reference>
<dbReference type="EMBL" id="JXBY01000020">
    <property type="protein sequence ID" value="KJY55207.1"/>
    <property type="molecule type" value="Genomic_DNA"/>
</dbReference>
<dbReference type="RefSeq" id="WP_045928345.1">
    <property type="nucleotide sequence ID" value="NZ_CP029477.1"/>
</dbReference>
<evidence type="ECO:0000313" key="3">
    <source>
        <dbReference type="EMBL" id="AWM75609.1"/>
    </source>
</evidence>
<dbReference type="SUPFAM" id="SSF51569">
    <property type="entry name" value="Aldolase"/>
    <property type="match status" value="1"/>
</dbReference>
<dbReference type="HOGENOM" id="CLU_040088_0_1_9"/>
<dbReference type="PIRSF" id="PIRSF001359">
    <property type="entry name" value="F_bP_aldolase_II"/>
    <property type="match status" value="1"/>
</dbReference>
<dbReference type="Pfam" id="PF01116">
    <property type="entry name" value="F_bP_aldolase"/>
    <property type="match status" value="1"/>
</dbReference>
<feature type="binding site" evidence="2">
    <location>
        <position position="179"/>
    </location>
    <ligand>
        <name>Zn(2+)</name>
        <dbReference type="ChEBI" id="CHEBI:29105"/>
        <label>1</label>
        <note>catalytic</note>
    </ligand>
</feature>
<evidence type="ECO:0000256" key="1">
    <source>
        <dbReference type="PIRSR" id="PIRSR001359-1"/>
    </source>
</evidence>
<feature type="binding site" evidence="2">
    <location>
        <position position="133"/>
    </location>
    <ligand>
        <name>Zn(2+)</name>
        <dbReference type="ChEBI" id="CHEBI:29105"/>
        <label>2</label>
    </ligand>
</feature>
<accession>A0A0F4L8N8</accession>
<evidence type="ECO:0000313" key="4">
    <source>
        <dbReference type="EMBL" id="KJY55207.1"/>
    </source>
</evidence>
<sequence>MTLVNMNQLLAKTRKNNFAVGAYNVSNLELVRTVIEQCEEDYAPAIIMIHPTELRYCKDDFISYVLTRIRDSKIPVALHLDHGDSVDSAARAIHDGFSSVMIDMSAEDWETNVALTRETVIMAHRVGVSVEGEVGTIGKTGVHIEGHKKEGIYTTPEEAQKFVEETGVDTLAVGIGTSHGIYPPDVTPKIRIDILQKIVQAVPDTPLVMHGGSSNPDEQVADAVKNGISKVNLASDYKNAFFQKAREILAKNDGWDPNNLFPEAIEAGKKVVHHKNKVFNSIGKAKLYEGIDPWRSDKI</sequence>
<dbReference type="Gene3D" id="3.20.20.70">
    <property type="entry name" value="Aldolase class I"/>
    <property type="match status" value="1"/>
</dbReference>
<reference evidence="4 5" key="1">
    <citation type="submission" date="2014-12" db="EMBL/GenBank/DDBJ databases">
        <title>Comparative genomics of the lactic acid bacteria isolated from the honey bee gut.</title>
        <authorList>
            <person name="Ellegaard K.M."/>
            <person name="Tamarit D."/>
            <person name="Javelind E."/>
            <person name="Olofsson T."/>
            <person name="Andersson S.G."/>
            <person name="Vasquez A."/>
        </authorList>
    </citation>
    <scope>NUCLEOTIDE SEQUENCE [LARGE SCALE GENOMIC DNA]</scope>
    <source>
        <strain evidence="4 5">Biut2</strain>
    </source>
</reference>
<feature type="active site" description="Proton donor" evidence="1">
    <location>
        <position position="81"/>
    </location>
</feature>
<dbReference type="Proteomes" id="UP000033533">
    <property type="component" value="Unassembled WGS sequence"/>
</dbReference>
<evidence type="ECO:0000256" key="2">
    <source>
        <dbReference type="PIRSR" id="PIRSR001359-3"/>
    </source>
</evidence>
<dbReference type="AlphaFoldDB" id="A0A0F4L8N8"/>
<feature type="binding site" evidence="2">
    <location>
        <position position="103"/>
    </location>
    <ligand>
        <name>Zn(2+)</name>
        <dbReference type="ChEBI" id="CHEBI:29105"/>
        <label>2</label>
    </ligand>
</feature>
<dbReference type="PATRIC" id="fig|1218493.3.peg.1353"/>
<dbReference type="PANTHER" id="PTHR30304">
    <property type="entry name" value="D-TAGATOSE-1,6-BISPHOSPHATE ALDOLASE"/>
    <property type="match status" value="1"/>
</dbReference>
<dbReference type="KEGG" id="lkl:DKL58_06285"/>
<dbReference type="InterPro" id="IPR050246">
    <property type="entry name" value="Class_II_FBP_aldolase"/>
</dbReference>
<evidence type="ECO:0000313" key="6">
    <source>
        <dbReference type="Proteomes" id="UP000246036"/>
    </source>
</evidence>
<dbReference type="GO" id="GO:0005975">
    <property type="term" value="P:carbohydrate metabolic process"/>
    <property type="evidence" value="ECO:0007669"/>
    <property type="project" value="InterPro"/>
</dbReference>
<dbReference type="GO" id="GO:0016832">
    <property type="term" value="F:aldehyde-lyase activity"/>
    <property type="evidence" value="ECO:0007669"/>
    <property type="project" value="InterPro"/>
</dbReference>
<keyword evidence="6" id="KW-1185">Reference proteome</keyword>
<organism evidence="4 5">
    <name type="scientific">Lactobacillus kullabergensis</name>
    <dbReference type="NCBI Taxonomy" id="1218493"/>
    <lineage>
        <taxon>Bacteria</taxon>
        <taxon>Bacillati</taxon>
        <taxon>Bacillota</taxon>
        <taxon>Bacilli</taxon>
        <taxon>Lactobacillales</taxon>
        <taxon>Lactobacillaceae</taxon>
        <taxon>Lactobacillus</taxon>
    </lineage>
</organism>
<keyword evidence="2" id="KW-0862">Zinc</keyword>
<gene>
    <name evidence="4" type="primary">gatY</name>
    <name evidence="3" type="ORF">DKL58_06285</name>
    <name evidence="4" type="ORF">JF76_12930</name>
</gene>
<proteinExistence type="predicted"/>
<comment type="cofactor">
    <cofactor evidence="2">
        <name>Zn(2+)</name>
        <dbReference type="ChEBI" id="CHEBI:29105"/>
    </cofactor>
    <text evidence="2">Binds 2 Zn(2+) ions per subunit. One is catalytic and the other provides a structural contribution.</text>
</comment>
<evidence type="ECO:0000313" key="5">
    <source>
        <dbReference type="Proteomes" id="UP000033533"/>
    </source>
</evidence>
<dbReference type="EMBL" id="CP029477">
    <property type="protein sequence ID" value="AWM75609.1"/>
    <property type="molecule type" value="Genomic_DNA"/>
</dbReference>
<protein>
    <submittedName>
        <fullName evidence="4">Fructose-bisphosphate aldolase</fullName>
    </submittedName>
    <submittedName>
        <fullName evidence="3">Ketose-bisphosphate aldolase</fullName>
    </submittedName>
</protein>
<name>A0A0F4L8N8_9LACO</name>
<dbReference type="NCBIfam" id="TIGR00167">
    <property type="entry name" value="cbbA"/>
    <property type="match status" value="1"/>
</dbReference>
<dbReference type="OrthoDB" id="9803995at2"/>
<dbReference type="CDD" id="cd00947">
    <property type="entry name" value="TBP_aldolase_IIB"/>
    <property type="match status" value="1"/>
</dbReference>
<feature type="binding site" evidence="2">
    <location>
        <position position="82"/>
    </location>
    <ligand>
        <name>Zn(2+)</name>
        <dbReference type="ChEBI" id="CHEBI:29105"/>
        <label>1</label>
        <note>catalytic</note>
    </ligand>
</feature>
<dbReference type="PANTHER" id="PTHR30304:SF0">
    <property type="entry name" value="D-TAGATOSE-1,6-BISPHOSPHATE ALDOLASE SUBUNIT GATY-RELATED"/>
    <property type="match status" value="1"/>
</dbReference>
<dbReference type="STRING" id="1218493.JF76_12930"/>
<dbReference type="InterPro" id="IPR013785">
    <property type="entry name" value="Aldolase_TIM"/>
</dbReference>
<feature type="binding site" evidence="2">
    <location>
        <position position="210"/>
    </location>
    <ligand>
        <name>Zn(2+)</name>
        <dbReference type="ChEBI" id="CHEBI:29105"/>
        <label>1</label>
        <note>catalytic</note>
    </ligand>
</feature>